<dbReference type="PANTHER" id="PTHR43658">
    <property type="entry name" value="SHORT-CHAIN DEHYDROGENASE/REDUCTASE"/>
    <property type="match status" value="1"/>
</dbReference>
<name>A0A382ART3_9ZZZZ</name>
<dbReference type="Pfam" id="PF00106">
    <property type="entry name" value="adh_short"/>
    <property type="match status" value="1"/>
</dbReference>
<evidence type="ECO:0000256" key="1">
    <source>
        <dbReference type="ARBA" id="ARBA00023002"/>
    </source>
</evidence>
<dbReference type="PRINTS" id="PR00081">
    <property type="entry name" value="GDHRDH"/>
</dbReference>
<accession>A0A382ART3</accession>
<keyword evidence="1" id="KW-0560">Oxidoreductase</keyword>
<evidence type="ECO:0000313" key="2">
    <source>
        <dbReference type="EMBL" id="SVB03743.1"/>
    </source>
</evidence>
<dbReference type="InterPro" id="IPR002347">
    <property type="entry name" value="SDR_fam"/>
</dbReference>
<dbReference type="Gene3D" id="3.40.50.720">
    <property type="entry name" value="NAD(P)-binding Rossmann-like Domain"/>
    <property type="match status" value="1"/>
</dbReference>
<organism evidence="2">
    <name type="scientific">marine metagenome</name>
    <dbReference type="NCBI Taxonomy" id="408172"/>
    <lineage>
        <taxon>unclassified sequences</taxon>
        <taxon>metagenomes</taxon>
        <taxon>ecological metagenomes</taxon>
    </lineage>
</organism>
<gene>
    <name evidence="2" type="ORF">METZ01_LOCUS156597</name>
</gene>
<dbReference type="InterPro" id="IPR036291">
    <property type="entry name" value="NAD(P)-bd_dom_sf"/>
</dbReference>
<dbReference type="PANTHER" id="PTHR43658:SF8">
    <property type="entry name" value="17-BETA-HYDROXYSTEROID DEHYDROGENASE 14-RELATED"/>
    <property type="match status" value="1"/>
</dbReference>
<sequence>MDKAEILDFSGKTVIVTGGTRGLGRVISEYFLDAGANVVTCARNAPEKPIFSELTNKEAVFFETDVREPEKVESFISEVVQHFGRIDVLINNAGGAPSVKS</sequence>
<dbReference type="GO" id="GO:0016491">
    <property type="term" value="F:oxidoreductase activity"/>
    <property type="evidence" value="ECO:0007669"/>
    <property type="project" value="UniProtKB-KW"/>
</dbReference>
<protein>
    <recommendedName>
        <fullName evidence="3">Ketoreductase (KR) domain-containing protein</fullName>
    </recommendedName>
</protein>
<dbReference type="EMBL" id="UINC01026387">
    <property type="protein sequence ID" value="SVB03743.1"/>
    <property type="molecule type" value="Genomic_DNA"/>
</dbReference>
<proteinExistence type="predicted"/>
<reference evidence="2" key="1">
    <citation type="submission" date="2018-05" db="EMBL/GenBank/DDBJ databases">
        <authorList>
            <person name="Lanie J.A."/>
            <person name="Ng W.-L."/>
            <person name="Kazmierczak K.M."/>
            <person name="Andrzejewski T.M."/>
            <person name="Davidsen T.M."/>
            <person name="Wayne K.J."/>
            <person name="Tettelin H."/>
            <person name="Glass J.I."/>
            <person name="Rusch D."/>
            <person name="Podicherti R."/>
            <person name="Tsui H.-C.T."/>
            <person name="Winkler M.E."/>
        </authorList>
    </citation>
    <scope>NUCLEOTIDE SEQUENCE</scope>
</reference>
<dbReference type="SUPFAM" id="SSF51735">
    <property type="entry name" value="NAD(P)-binding Rossmann-fold domains"/>
    <property type="match status" value="1"/>
</dbReference>
<dbReference type="AlphaFoldDB" id="A0A382ART3"/>
<evidence type="ECO:0008006" key="3">
    <source>
        <dbReference type="Google" id="ProtNLM"/>
    </source>
</evidence>
<feature type="non-terminal residue" evidence="2">
    <location>
        <position position="101"/>
    </location>
</feature>